<dbReference type="InterPro" id="IPR011701">
    <property type="entry name" value="MFS"/>
</dbReference>
<feature type="transmembrane region" description="Helical" evidence="7">
    <location>
        <begin position="294"/>
        <end position="314"/>
    </location>
</feature>
<dbReference type="SUPFAM" id="SSF103473">
    <property type="entry name" value="MFS general substrate transporter"/>
    <property type="match status" value="1"/>
</dbReference>
<feature type="transmembrane region" description="Helical" evidence="7">
    <location>
        <begin position="381"/>
        <end position="408"/>
    </location>
</feature>
<feature type="transmembrane region" description="Helical" evidence="7">
    <location>
        <begin position="259"/>
        <end position="282"/>
    </location>
</feature>
<feature type="transmembrane region" description="Helical" evidence="7">
    <location>
        <begin position="61"/>
        <end position="80"/>
    </location>
</feature>
<name>A0ABS4I2M6_9BACL</name>
<feature type="transmembrane region" description="Helical" evidence="7">
    <location>
        <begin position="348"/>
        <end position="369"/>
    </location>
</feature>
<reference evidence="9 10" key="1">
    <citation type="submission" date="2021-03" db="EMBL/GenBank/DDBJ databases">
        <title>Genomic Encyclopedia of Type Strains, Phase IV (KMG-IV): sequencing the most valuable type-strain genomes for metagenomic binning, comparative biology and taxonomic classification.</title>
        <authorList>
            <person name="Goeker M."/>
        </authorList>
    </citation>
    <scope>NUCLEOTIDE SEQUENCE [LARGE SCALE GENOMIC DNA]</scope>
    <source>
        <strain evidence="9 10">DSM 24950</strain>
    </source>
</reference>
<keyword evidence="2" id="KW-0813">Transport</keyword>
<accession>A0ABS4I2M6</accession>
<evidence type="ECO:0000256" key="5">
    <source>
        <dbReference type="ARBA" id="ARBA00022989"/>
    </source>
</evidence>
<keyword evidence="10" id="KW-1185">Reference proteome</keyword>
<evidence type="ECO:0000256" key="1">
    <source>
        <dbReference type="ARBA" id="ARBA00004651"/>
    </source>
</evidence>
<dbReference type="PANTHER" id="PTHR43266">
    <property type="entry name" value="MACROLIDE-EFFLUX PROTEIN"/>
    <property type="match status" value="1"/>
</dbReference>
<gene>
    <name evidence="9" type="ORF">J2Z65_004365</name>
</gene>
<keyword evidence="5 7" id="KW-1133">Transmembrane helix</keyword>
<feature type="transmembrane region" description="Helical" evidence="7">
    <location>
        <begin position="326"/>
        <end position="342"/>
    </location>
</feature>
<organism evidence="9 10">
    <name type="scientific">Paenibacillus aceris</name>
    <dbReference type="NCBI Taxonomy" id="869555"/>
    <lineage>
        <taxon>Bacteria</taxon>
        <taxon>Bacillati</taxon>
        <taxon>Bacillota</taxon>
        <taxon>Bacilli</taxon>
        <taxon>Bacillales</taxon>
        <taxon>Paenibacillaceae</taxon>
        <taxon>Paenibacillus</taxon>
    </lineage>
</organism>
<feature type="domain" description="Major facilitator superfamily (MFS) profile" evidence="8">
    <location>
        <begin position="26"/>
        <end position="441"/>
    </location>
</feature>
<evidence type="ECO:0000259" key="8">
    <source>
        <dbReference type="PROSITE" id="PS50850"/>
    </source>
</evidence>
<evidence type="ECO:0000256" key="7">
    <source>
        <dbReference type="SAM" id="Phobius"/>
    </source>
</evidence>
<evidence type="ECO:0000256" key="3">
    <source>
        <dbReference type="ARBA" id="ARBA00022475"/>
    </source>
</evidence>
<sequence>MQIEAPIPKKPRMFDQFLIPFVKSRAFPYLWLSQLISMLGGSVTTVILPMVVYSLTGSTTMMGLVMTAYMLPYVLMLPLSGWIVDRYDRVKIMMLSDLVRFIVMLAIAAFIFSDTLSIHMLFGLVGIYGLMEGLFHPAYSAVRATVFTPDIRNAANALTQMSNQGVRIIGPVLGGIIVSSVSASYGFSLDALTYLISYLCLLLLVKKSLYASSKAEPAKANGESRAAVHADANHTNAKSTFSWKREFLEGIKILKGHPWLWITILAFCFINICYNGIIVILVPWLFKVHLGLDPLMYGIGITCSGAGAIAAAIIFGSKTKWHHRGIFAYGAVILSGAALLVMPFTTEPIPLCLLMAVEGFGLMIFGLIWETSLQELVPPEAFGRVVSLDLLGSFALLPLSYFLVGWIADQIGGVITITIFASIGLAIVGSVLCVPAIRRFQ</sequence>
<evidence type="ECO:0000256" key="4">
    <source>
        <dbReference type="ARBA" id="ARBA00022692"/>
    </source>
</evidence>
<dbReference type="Proteomes" id="UP001519344">
    <property type="component" value="Unassembled WGS sequence"/>
</dbReference>
<comment type="caution">
    <text evidence="9">The sequence shown here is derived from an EMBL/GenBank/DDBJ whole genome shotgun (WGS) entry which is preliminary data.</text>
</comment>
<dbReference type="InterPro" id="IPR020846">
    <property type="entry name" value="MFS_dom"/>
</dbReference>
<dbReference type="PROSITE" id="PS50850">
    <property type="entry name" value="MFS"/>
    <property type="match status" value="1"/>
</dbReference>
<comment type="subcellular location">
    <subcellularLocation>
        <location evidence="1">Cell membrane</location>
        <topology evidence="1">Multi-pass membrane protein</topology>
    </subcellularLocation>
</comment>
<dbReference type="EMBL" id="JAGGKV010000012">
    <property type="protein sequence ID" value="MBP1965132.1"/>
    <property type="molecule type" value="Genomic_DNA"/>
</dbReference>
<dbReference type="InterPro" id="IPR036259">
    <property type="entry name" value="MFS_trans_sf"/>
</dbReference>
<proteinExistence type="predicted"/>
<feature type="transmembrane region" description="Helical" evidence="7">
    <location>
        <begin position="414"/>
        <end position="437"/>
    </location>
</feature>
<feature type="transmembrane region" description="Helical" evidence="7">
    <location>
        <begin position="191"/>
        <end position="209"/>
    </location>
</feature>
<feature type="transmembrane region" description="Helical" evidence="7">
    <location>
        <begin position="29"/>
        <end position="55"/>
    </location>
</feature>
<dbReference type="Gene3D" id="1.20.1250.20">
    <property type="entry name" value="MFS general substrate transporter like domains"/>
    <property type="match status" value="1"/>
</dbReference>
<evidence type="ECO:0000313" key="10">
    <source>
        <dbReference type="Proteomes" id="UP001519344"/>
    </source>
</evidence>
<evidence type="ECO:0000256" key="2">
    <source>
        <dbReference type="ARBA" id="ARBA00022448"/>
    </source>
</evidence>
<protein>
    <submittedName>
        <fullName evidence="9">MFS family permease</fullName>
    </submittedName>
</protein>
<keyword evidence="4 7" id="KW-0812">Transmembrane</keyword>
<keyword evidence="6 7" id="KW-0472">Membrane</keyword>
<evidence type="ECO:0000313" key="9">
    <source>
        <dbReference type="EMBL" id="MBP1965132.1"/>
    </source>
</evidence>
<evidence type="ECO:0000256" key="6">
    <source>
        <dbReference type="ARBA" id="ARBA00023136"/>
    </source>
</evidence>
<dbReference type="CDD" id="cd06173">
    <property type="entry name" value="MFS_MefA_like"/>
    <property type="match status" value="1"/>
</dbReference>
<dbReference type="RefSeq" id="WP_167051801.1">
    <property type="nucleotide sequence ID" value="NZ_JAAOZR010000001.1"/>
</dbReference>
<keyword evidence="3" id="KW-1003">Cell membrane</keyword>
<dbReference type="Pfam" id="PF07690">
    <property type="entry name" value="MFS_1"/>
    <property type="match status" value="1"/>
</dbReference>
<dbReference type="PANTHER" id="PTHR43266:SF2">
    <property type="entry name" value="MAJOR FACILITATOR SUPERFAMILY (MFS) PROFILE DOMAIN-CONTAINING PROTEIN"/>
    <property type="match status" value="1"/>
</dbReference>